<evidence type="ECO:0000256" key="1">
    <source>
        <dbReference type="SAM" id="MobiDB-lite"/>
    </source>
</evidence>
<keyword evidence="3" id="KW-1185">Reference proteome</keyword>
<dbReference type="RefSeq" id="WP_238311481.1">
    <property type="nucleotide sequence ID" value="NZ_BPQV01000006.1"/>
</dbReference>
<feature type="region of interest" description="Disordered" evidence="1">
    <location>
        <begin position="28"/>
        <end position="70"/>
    </location>
</feature>
<reference evidence="2" key="1">
    <citation type="journal article" date="2021" name="Front. Microbiol.">
        <title>Comprehensive Comparative Genomics and Phenotyping of Methylobacterium Species.</title>
        <authorList>
            <person name="Alessa O."/>
            <person name="Ogura Y."/>
            <person name="Fujitani Y."/>
            <person name="Takami H."/>
            <person name="Hayashi T."/>
            <person name="Sahin N."/>
            <person name="Tani A."/>
        </authorList>
    </citation>
    <scope>NUCLEOTIDE SEQUENCE</scope>
    <source>
        <strain evidence="2">NBRC 15689</strain>
    </source>
</reference>
<gene>
    <name evidence="2" type="ORF">LKMONMHP_2549</name>
</gene>
<name>A0ABQ4T8N3_METOR</name>
<feature type="compositionally biased region" description="Low complexity" evidence="1">
    <location>
        <begin position="33"/>
        <end position="44"/>
    </location>
</feature>
<dbReference type="EMBL" id="BPQV01000006">
    <property type="protein sequence ID" value="GJE27688.1"/>
    <property type="molecule type" value="Genomic_DNA"/>
</dbReference>
<sequence>MASSNLSSPLWQVATALAMGVLASMTGHGGGARAAPRAMHAATGQAPPGVAASRGDRHGRLAPAPPTRGA</sequence>
<dbReference type="Proteomes" id="UP001055156">
    <property type="component" value="Unassembled WGS sequence"/>
</dbReference>
<comment type="caution">
    <text evidence="2">The sequence shown here is derived from an EMBL/GenBank/DDBJ whole genome shotgun (WGS) entry which is preliminary data.</text>
</comment>
<organism evidence="2 3">
    <name type="scientific">Methylobacterium organophilum</name>
    <dbReference type="NCBI Taxonomy" id="410"/>
    <lineage>
        <taxon>Bacteria</taxon>
        <taxon>Pseudomonadati</taxon>
        <taxon>Pseudomonadota</taxon>
        <taxon>Alphaproteobacteria</taxon>
        <taxon>Hyphomicrobiales</taxon>
        <taxon>Methylobacteriaceae</taxon>
        <taxon>Methylobacterium</taxon>
    </lineage>
</organism>
<proteinExistence type="predicted"/>
<accession>A0ABQ4T8N3</accession>
<evidence type="ECO:0000313" key="3">
    <source>
        <dbReference type="Proteomes" id="UP001055156"/>
    </source>
</evidence>
<protein>
    <submittedName>
        <fullName evidence="2">Uncharacterized protein</fullName>
    </submittedName>
</protein>
<reference evidence="2" key="2">
    <citation type="submission" date="2021-08" db="EMBL/GenBank/DDBJ databases">
        <authorList>
            <person name="Tani A."/>
            <person name="Ola A."/>
            <person name="Ogura Y."/>
            <person name="Katsura K."/>
            <person name="Hayashi T."/>
        </authorList>
    </citation>
    <scope>NUCLEOTIDE SEQUENCE</scope>
    <source>
        <strain evidence="2">NBRC 15689</strain>
    </source>
</reference>
<evidence type="ECO:0000313" key="2">
    <source>
        <dbReference type="EMBL" id="GJE27688.1"/>
    </source>
</evidence>